<protein>
    <submittedName>
        <fullName evidence="1">Uncharacterized protein</fullName>
    </submittedName>
</protein>
<proteinExistence type="predicted"/>
<name>A0ABQ9I3P8_9NEOP</name>
<dbReference type="EMBL" id="JARBHB010000003">
    <property type="protein sequence ID" value="KAJ8891285.1"/>
    <property type="molecule type" value="Genomic_DNA"/>
</dbReference>
<gene>
    <name evidence="1" type="ORF">PR048_010801</name>
</gene>
<reference evidence="1 2" key="1">
    <citation type="submission" date="2023-02" db="EMBL/GenBank/DDBJ databases">
        <title>LHISI_Scaffold_Assembly.</title>
        <authorList>
            <person name="Stuart O.P."/>
            <person name="Cleave R."/>
            <person name="Magrath M.J.L."/>
            <person name="Mikheyev A.S."/>
        </authorList>
    </citation>
    <scope>NUCLEOTIDE SEQUENCE [LARGE SCALE GENOMIC DNA]</scope>
    <source>
        <strain evidence="1">Daus_M_001</strain>
        <tissue evidence="1">Leg muscle</tissue>
    </source>
</reference>
<accession>A0ABQ9I3P8</accession>
<evidence type="ECO:0000313" key="1">
    <source>
        <dbReference type="EMBL" id="KAJ8891285.1"/>
    </source>
</evidence>
<sequence length="84" mass="9464">MMDAKSLSTPLEVNCELDNSRNERSCNVPYQSLVGCLMYMTVTSRPDIANAASYLRTLYLSLCYTKTSDAILGFVDVDWAQNHF</sequence>
<evidence type="ECO:0000313" key="2">
    <source>
        <dbReference type="Proteomes" id="UP001159363"/>
    </source>
</evidence>
<keyword evidence="2" id="KW-1185">Reference proteome</keyword>
<dbReference type="Proteomes" id="UP001159363">
    <property type="component" value="Chromosome 3"/>
</dbReference>
<organism evidence="1 2">
    <name type="scientific">Dryococelus australis</name>
    <dbReference type="NCBI Taxonomy" id="614101"/>
    <lineage>
        <taxon>Eukaryota</taxon>
        <taxon>Metazoa</taxon>
        <taxon>Ecdysozoa</taxon>
        <taxon>Arthropoda</taxon>
        <taxon>Hexapoda</taxon>
        <taxon>Insecta</taxon>
        <taxon>Pterygota</taxon>
        <taxon>Neoptera</taxon>
        <taxon>Polyneoptera</taxon>
        <taxon>Phasmatodea</taxon>
        <taxon>Verophasmatodea</taxon>
        <taxon>Anareolatae</taxon>
        <taxon>Phasmatidae</taxon>
        <taxon>Eurycanthinae</taxon>
        <taxon>Dryococelus</taxon>
    </lineage>
</organism>
<comment type="caution">
    <text evidence="1">The sequence shown here is derived from an EMBL/GenBank/DDBJ whole genome shotgun (WGS) entry which is preliminary data.</text>
</comment>